<dbReference type="EMBL" id="KL367659">
    <property type="protein sequence ID" value="KFD60598.1"/>
    <property type="molecule type" value="Genomic_DNA"/>
</dbReference>
<protein>
    <recommendedName>
        <fullName evidence="7">Immunoglobulin I-set domain protein</fullName>
    </recommendedName>
</protein>
<evidence type="ECO:0000313" key="6">
    <source>
        <dbReference type="EMBL" id="KFD60598.1"/>
    </source>
</evidence>
<accession>A0A085MTQ2</accession>
<dbReference type="PROSITE" id="PS50853">
    <property type="entry name" value="FN3"/>
    <property type="match status" value="1"/>
</dbReference>
<evidence type="ECO:0008006" key="7">
    <source>
        <dbReference type="Google" id="ProtNLM"/>
    </source>
</evidence>
<dbReference type="InterPro" id="IPR013098">
    <property type="entry name" value="Ig_I-set"/>
</dbReference>
<dbReference type="CDD" id="cd00063">
    <property type="entry name" value="FN3"/>
    <property type="match status" value="1"/>
</dbReference>
<evidence type="ECO:0000259" key="5">
    <source>
        <dbReference type="PROSITE" id="PS50853"/>
    </source>
</evidence>
<dbReference type="Pfam" id="PF07679">
    <property type="entry name" value="I-set"/>
    <property type="match status" value="1"/>
</dbReference>
<dbReference type="PROSITE" id="PS50011">
    <property type="entry name" value="PROTEIN_KINASE_DOM"/>
    <property type="match status" value="1"/>
</dbReference>
<dbReference type="InterPro" id="IPR007110">
    <property type="entry name" value="Ig-like_dom"/>
</dbReference>
<dbReference type="SMART" id="SM00060">
    <property type="entry name" value="FN3"/>
    <property type="match status" value="1"/>
</dbReference>
<keyword evidence="2" id="KW-0393">Immunoglobulin domain</keyword>
<dbReference type="SUPFAM" id="SSF49265">
    <property type="entry name" value="Fibronectin type III"/>
    <property type="match status" value="1"/>
</dbReference>
<dbReference type="SMART" id="SM00408">
    <property type="entry name" value="IGc2"/>
    <property type="match status" value="1"/>
</dbReference>
<dbReference type="PANTHER" id="PTHR24347">
    <property type="entry name" value="SERINE/THREONINE-PROTEIN KINASE"/>
    <property type="match status" value="1"/>
</dbReference>
<dbReference type="Proteomes" id="UP000030758">
    <property type="component" value="Unassembled WGS sequence"/>
</dbReference>
<dbReference type="InterPro" id="IPR036179">
    <property type="entry name" value="Ig-like_dom_sf"/>
</dbReference>
<name>A0A085MTQ2_9BILA</name>
<dbReference type="InterPro" id="IPR036116">
    <property type="entry name" value="FN3_sf"/>
</dbReference>
<feature type="domain" description="Protein kinase" evidence="3">
    <location>
        <begin position="646"/>
        <end position="898"/>
    </location>
</feature>
<dbReference type="SUPFAM" id="SSF48726">
    <property type="entry name" value="Immunoglobulin"/>
    <property type="match status" value="1"/>
</dbReference>
<evidence type="ECO:0000259" key="4">
    <source>
        <dbReference type="PROSITE" id="PS50835"/>
    </source>
</evidence>
<dbReference type="Gene3D" id="2.60.40.10">
    <property type="entry name" value="Immunoglobulins"/>
    <property type="match status" value="2"/>
</dbReference>
<proteinExistence type="predicted"/>
<keyword evidence="1" id="KW-1015">Disulfide bond</keyword>
<dbReference type="PROSITE" id="PS50835">
    <property type="entry name" value="IG_LIKE"/>
    <property type="match status" value="1"/>
</dbReference>
<dbReference type="InterPro" id="IPR003961">
    <property type="entry name" value="FN3_dom"/>
</dbReference>
<dbReference type="InterPro" id="IPR003598">
    <property type="entry name" value="Ig_sub2"/>
</dbReference>
<dbReference type="GO" id="GO:0005524">
    <property type="term" value="F:ATP binding"/>
    <property type="evidence" value="ECO:0007669"/>
    <property type="project" value="InterPro"/>
</dbReference>
<organism evidence="6">
    <name type="scientific">Trichuris suis</name>
    <name type="common">pig whipworm</name>
    <dbReference type="NCBI Taxonomy" id="68888"/>
    <lineage>
        <taxon>Eukaryota</taxon>
        <taxon>Metazoa</taxon>
        <taxon>Ecdysozoa</taxon>
        <taxon>Nematoda</taxon>
        <taxon>Enoplea</taxon>
        <taxon>Dorylaimia</taxon>
        <taxon>Trichinellida</taxon>
        <taxon>Trichuridae</taxon>
        <taxon>Trichuris</taxon>
    </lineage>
</organism>
<dbReference type="InterPro" id="IPR011009">
    <property type="entry name" value="Kinase-like_dom_sf"/>
</dbReference>
<dbReference type="FunFam" id="2.60.40.10:FF:000032">
    <property type="entry name" value="palladin isoform X1"/>
    <property type="match status" value="1"/>
</dbReference>
<reference evidence="6" key="1">
    <citation type="journal article" date="2014" name="Nat. Genet.">
        <title>Genome and transcriptome of the porcine whipworm Trichuris suis.</title>
        <authorList>
            <person name="Jex A.R."/>
            <person name="Nejsum P."/>
            <person name="Schwarz E.M."/>
            <person name="Hu L."/>
            <person name="Young N.D."/>
            <person name="Hall R.S."/>
            <person name="Korhonen P.K."/>
            <person name="Liao S."/>
            <person name="Thamsborg S."/>
            <person name="Xia J."/>
            <person name="Xu P."/>
            <person name="Wang S."/>
            <person name="Scheerlinck J.P."/>
            <person name="Hofmann A."/>
            <person name="Sternberg P.W."/>
            <person name="Wang J."/>
            <person name="Gasser R.B."/>
        </authorList>
    </citation>
    <scope>NUCLEOTIDE SEQUENCE [LARGE SCALE GENOMIC DNA]</scope>
    <source>
        <strain evidence="6">DCEP-RM93F</strain>
    </source>
</reference>
<feature type="domain" description="Ig-like" evidence="4">
    <location>
        <begin position="365"/>
        <end position="470"/>
    </location>
</feature>
<evidence type="ECO:0000259" key="3">
    <source>
        <dbReference type="PROSITE" id="PS50011"/>
    </source>
</evidence>
<dbReference type="InterPro" id="IPR013783">
    <property type="entry name" value="Ig-like_fold"/>
</dbReference>
<dbReference type="GO" id="GO:0004672">
    <property type="term" value="F:protein kinase activity"/>
    <property type="evidence" value="ECO:0007669"/>
    <property type="project" value="InterPro"/>
</dbReference>
<dbReference type="SUPFAM" id="SSF56112">
    <property type="entry name" value="Protein kinase-like (PK-like)"/>
    <property type="match status" value="1"/>
</dbReference>
<dbReference type="InterPro" id="IPR000719">
    <property type="entry name" value="Prot_kinase_dom"/>
</dbReference>
<gene>
    <name evidence="6" type="ORF">M514_05139</name>
</gene>
<evidence type="ECO:0000256" key="2">
    <source>
        <dbReference type="ARBA" id="ARBA00023319"/>
    </source>
</evidence>
<sequence length="939" mass="106914">MKIYGPVKKGYVFKDISIFKRRRRTPTLKTEQDGSPKSTWNKKCYRERLGEASERSNPFFASSEKDCQKDPEGNDSICLHEDCPMNPKVLNEKSARSNDHAAYMLRKAEELPKHDTSVGSIIRHPLVKALQSSNTPKIWPSVAGRNNPLNVEIPDVRFVSVSSGIKSPVSPRPAREETMEVVISSCSRSPCLSPVSNGLDDKQLTDREHKDIMSSVNESLFLMNLQTSCSIGQSASEGKLAIKQTRKSKEPADINESPCKKWETEEHSWESDYQMGPETLLLQPHDPGFASRIRDYRRCALESPLFAERITLSNLDKRVAVHERRRFSDLLSSDEMLGQLTADVDSKMEVLHSGKMRRFYSSKLPTLVPLPCQEDKRHAPIFERRLKTVILPLFESDITFECKCIANPPAELTWYHNDTVVENIDRNVILINENQTEKLIIKKAAAGDVGVYKCVAENELGHASCSARLILGDLPDRPSRPDIQLASDTEVFIVWDSPAYTGGSESLYYKLEYRRAGENDWSFPWFTISDRLDSTAVVVKRLEPAGIYQFRVLTLTVCGSSVPSLSSRIIQTHRRGAPKLNLDVLRKEFLLNIVNLPASGDLGDIPEEVGPYAERITAFDFNNGTSTENGNGLIQLHEVQKLPTCFQFESEIFQGRFCSIRNAVDQVREHSAHCAVKITPLNEASKVRAMLEYEVLREVKHENIIALLNAFLHEGNLILFMEKLHETILDRFTFKDYYTEEELSKVVVQILTALQWLHFKRIVYLNVLLDNVMFQSKNEWNIKLIDMGAASRMDENGVARVSSDVTPEILYDQLATPLSDTWSLGLLCFILLSGMHPFAMDPTCSDEEVIRNVLNERLDINWIFSNTSQEALRFTTLALKKRVKYRMTTEDGLEHKWLSLSDCMRRRRENIRFSSHRLQLFARQYAERMAKNTIHSGGP</sequence>
<dbReference type="Pfam" id="PF00041">
    <property type="entry name" value="fn3"/>
    <property type="match status" value="1"/>
</dbReference>
<evidence type="ECO:0000256" key="1">
    <source>
        <dbReference type="ARBA" id="ARBA00023157"/>
    </source>
</evidence>
<dbReference type="Pfam" id="PF00069">
    <property type="entry name" value="Pkinase"/>
    <property type="match status" value="1"/>
</dbReference>
<dbReference type="AlphaFoldDB" id="A0A085MTQ2"/>
<feature type="domain" description="Fibronectin type-III" evidence="5">
    <location>
        <begin position="477"/>
        <end position="575"/>
    </location>
</feature>
<dbReference type="Gene3D" id="1.10.510.10">
    <property type="entry name" value="Transferase(Phosphotransferase) domain 1"/>
    <property type="match status" value="1"/>
</dbReference>